<feature type="region of interest" description="Disordered" evidence="1">
    <location>
        <begin position="25"/>
        <end position="44"/>
    </location>
</feature>
<evidence type="ECO:0000256" key="1">
    <source>
        <dbReference type="SAM" id="MobiDB-lite"/>
    </source>
</evidence>
<reference evidence="2" key="1">
    <citation type="submission" date="2016-10" db="EMBL/GenBank/DDBJ databases">
        <authorList>
            <person name="Benchimol M."/>
            <person name="Almeida L.G."/>
            <person name="Vasconcelos A.T."/>
            <person name="Perreira-Neves A."/>
            <person name="Rosa I.A."/>
            <person name="Tasca T."/>
            <person name="Bogo M.R."/>
            <person name="de Souza W."/>
        </authorList>
    </citation>
    <scope>NUCLEOTIDE SEQUENCE [LARGE SCALE GENOMIC DNA]</scope>
    <source>
        <strain evidence="2">K</strain>
    </source>
</reference>
<sequence>MMASKSLIASTDHLYNKNKSIVKKLYSKSSDDNTSETEDGEAAMKQRLLTIKSNNEKKEEGGSEEKENAPIARAYSTQKTRRGKCNQMTMSMLIKRSMAWKITHKAANCSSTFYAVNPIKEDL</sequence>
<accession>A0A1J4JJT4</accession>
<dbReference type="GeneID" id="94844173"/>
<comment type="caution">
    <text evidence="2">The sequence shown here is derived from an EMBL/GenBank/DDBJ whole genome shotgun (WGS) entry which is preliminary data.</text>
</comment>
<protein>
    <submittedName>
        <fullName evidence="2">Uncharacterized protein</fullName>
    </submittedName>
</protein>
<dbReference type="RefSeq" id="XP_068352559.1">
    <property type="nucleotide sequence ID" value="XM_068509469.1"/>
</dbReference>
<dbReference type="Proteomes" id="UP000179807">
    <property type="component" value="Unassembled WGS sequence"/>
</dbReference>
<evidence type="ECO:0000313" key="2">
    <source>
        <dbReference type="EMBL" id="OHS99422.1"/>
    </source>
</evidence>
<dbReference type="AlphaFoldDB" id="A0A1J4JJT4"/>
<dbReference type="EMBL" id="MLAK01001005">
    <property type="protein sequence ID" value="OHS99422.1"/>
    <property type="molecule type" value="Genomic_DNA"/>
</dbReference>
<proteinExistence type="predicted"/>
<gene>
    <name evidence="2" type="ORF">TRFO_34095</name>
</gene>
<dbReference type="VEuPathDB" id="TrichDB:TRFO_34095"/>
<keyword evidence="3" id="KW-1185">Reference proteome</keyword>
<feature type="region of interest" description="Disordered" evidence="1">
    <location>
        <begin position="51"/>
        <end position="82"/>
    </location>
</feature>
<evidence type="ECO:0000313" key="3">
    <source>
        <dbReference type="Proteomes" id="UP000179807"/>
    </source>
</evidence>
<organism evidence="2 3">
    <name type="scientific">Tritrichomonas foetus</name>
    <dbReference type="NCBI Taxonomy" id="1144522"/>
    <lineage>
        <taxon>Eukaryota</taxon>
        <taxon>Metamonada</taxon>
        <taxon>Parabasalia</taxon>
        <taxon>Tritrichomonadida</taxon>
        <taxon>Tritrichomonadidae</taxon>
        <taxon>Tritrichomonas</taxon>
    </lineage>
</organism>
<feature type="compositionally biased region" description="Basic and acidic residues" evidence="1">
    <location>
        <begin position="54"/>
        <end position="68"/>
    </location>
</feature>
<name>A0A1J4JJT4_9EUKA</name>